<protein>
    <submittedName>
        <fullName evidence="7">Type IV secretion system protein</fullName>
    </submittedName>
</protein>
<organism evidence="7 8">
    <name type="scientific">Thiovibrio frasassiensis</name>
    <dbReference type="NCBI Taxonomy" id="2984131"/>
    <lineage>
        <taxon>Bacteria</taxon>
        <taxon>Pseudomonadati</taxon>
        <taxon>Thermodesulfobacteriota</taxon>
        <taxon>Desulfobulbia</taxon>
        <taxon>Desulfobulbales</taxon>
        <taxon>Thiovibrionaceae</taxon>
        <taxon>Thiovibrio</taxon>
    </lineage>
</organism>
<keyword evidence="8" id="KW-1185">Reference proteome</keyword>
<reference evidence="7" key="2">
    <citation type="submission" date="2022-10" db="EMBL/GenBank/DDBJ databases">
        <authorList>
            <person name="Aronson H.S."/>
        </authorList>
    </citation>
    <scope>NUCLEOTIDE SEQUENCE</scope>
    <source>
        <strain evidence="7">RS19-109</strain>
    </source>
</reference>
<reference evidence="7" key="1">
    <citation type="journal article" date="2022" name="bioRxiv">
        <title>Thiovibrio frasassiensisgen. nov., sp. nov., an autotrophic, elemental sulfur disproportionating bacterium isolated from sulfidic karst sediment, and proposal of Thiovibrionaceae fam. nov.</title>
        <authorList>
            <person name="Aronson H."/>
            <person name="Thomas C."/>
            <person name="Bhattacharyya M."/>
            <person name="Eckstein S."/>
            <person name="Jensen S."/>
            <person name="Barco R."/>
            <person name="Macalady J."/>
            <person name="Amend J."/>
        </authorList>
    </citation>
    <scope>NUCLEOTIDE SEQUENCE</scope>
    <source>
        <strain evidence="7">RS19-109</strain>
    </source>
</reference>
<keyword evidence="2 5" id="KW-0812">Transmembrane</keyword>
<sequence>MRIFLLFMLLFSLSVAVVHVPSAFAIDEGYSASSDDWSGESDADSGTTQSFKGFSGELFARMSDQLQEFHNAVYPALMQSFGGFIRVFVTLYIVLGGYGVAVGWFKEATKQTIVSILLVVFIHSFVLESNVYSSWFTPHITGFFMGLADFFATKALAAGGMNHATDSFSVFNALDEMISRLNGATNAIESSVGMLDFLKVKMWFAVITLTVIYAFLYGAFMAIIVIGYFSLNILYLVGGICIFFAAFSQTRFVFYSWLRGVFNYGLLIVFASIVMSICIFGLNESLARLIASAQETREIFTRDYFFAIFWALVSIALILKAPDFAAMFSGGQAGSTAGIAAGMGLVAGAMGQGMKGGIRPAGKFVGNLADRGLSSLPGGAGRAYSRLKGIYKGE</sequence>
<evidence type="ECO:0000313" key="8">
    <source>
        <dbReference type="Proteomes" id="UP001154240"/>
    </source>
</evidence>
<evidence type="ECO:0000256" key="1">
    <source>
        <dbReference type="ARBA" id="ARBA00004141"/>
    </source>
</evidence>
<comment type="subcellular location">
    <subcellularLocation>
        <location evidence="1">Membrane</location>
        <topology evidence="1">Multi-pass membrane protein</topology>
    </subcellularLocation>
</comment>
<dbReference type="InterPro" id="IPR007688">
    <property type="entry name" value="Conjugal_tfr_TrbL/VirB6"/>
</dbReference>
<dbReference type="GO" id="GO:0030255">
    <property type="term" value="P:protein secretion by the type IV secretion system"/>
    <property type="evidence" value="ECO:0007669"/>
    <property type="project" value="InterPro"/>
</dbReference>
<dbReference type="GO" id="GO:0016020">
    <property type="term" value="C:membrane"/>
    <property type="evidence" value="ECO:0007669"/>
    <property type="project" value="UniProtKB-SubCell"/>
</dbReference>
<keyword evidence="6" id="KW-0732">Signal</keyword>
<dbReference type="AlphaFoldDB" id="A0A9X4MGP9"/>
<dbReference type="RefSeq" id="WP_307632573.1">
    <property type="nucleotide sequence ID" value="NZ_JAPHEH010000001.1"/>
</dbReference>
<dbReference type="EMBL" id="JAPHEH010000001">
    <property type="protein sequence ID" value="MDG4475600.1"/>
    <property type="molecule type" value="Genomic_DNA"/>
</dbReference>
<gene>
    <name evidence="7" type="ORF">OLX77_05420</name>
</gene>
<name>A0A9X4MGP9_9BACT</name>
<feature type="transmembrane region" description="Helical" evidence="5">
    <location>
        <begin position="84"/>
        <end position="105"/>
    </location>
</feature>
<evidence type="ECO:0000256" key="3">
    <source>
        <dbReference type="ARBA" id="ARBA00022989"/>
    </source>
</evidence>
<feature type="signal peptide" evidence="6">
    <location>
        <begin position="1"/>
        <end position="25"/>
    </location>
</feature>
<feature type="transmembrane region" description="Helical" evidence="5">
    <location>
        <begin position="304"/>
        <end position="321"/>
    </location>
</feature>
<accession>A0A9X4MGP9</accession>
<keyword evidence="3 5" id="KW-1133">Transmembrane helix</keyword>
<feature type="transmembrane region" description="Helical" evidence="5">
    <location>
        <begin position="202"/>
        <end position="226"/>
    </location>
</feature>
<evidence type="ECO:0000256" key="4">
    <source>
        <dbReference type="ARBA" id="ARBA00023136"/>
    </source>
</evidence>
<feature type="transmembrane region" description="Helical" evidence="5">
    <location>
        <begin position="112"/>
        <end position="135"/>
    </location>
</feature>
<feature type="transmembrane region" description="Helical" evidence="5">
    <location>
        <begin position="333"/>
        <end position="351"/>
    </location>
</feature>
<evidence type="ECO:0000256" key="5">
    <source>
        <dbReference type="SAM" id="Phobius"/>
    </source>
</evidence>
<dbReference type="Proteomes" id="UP001154240">
    <property type="component" value="Unassembled WGS sequence"/>
</dbReference>
<evidence type="ECO:0000256" key="2">
    <source>
        <dbReference type="ARBA" id="ARBA00022692"/>
    </source>
</evidence>
<keyword evidence="4 5" id="KW-0472">Membrane</keyword>
<comment type="caution">
    <text evidence="7">The sequence shown here is derived from an EMBL/GenBank/DDBJ whole genome shotgun (WGS) entry which is preliminary data.</text>
</comment>
<proteinExistence type="predicted"/>
<feature type="transmembrane region" description="Helical" evidence="5">
    <location>
        <begin position="264"/>
        <end position="283"/>
    </location>
</feature>
<evidence type="ECO:0000313" key="7">
    <source>
        <dbReference type="EMBL" id="MDG4475600.1"/>
    </source>
</evidence>
<dbReference type="Pfam" id="PF04610">
    <property type="entry name" value="TrbL"/>
    <property type="match status" value="1"/>
</dbReference>
<feature type="chain" id="PRO_5040726897" evidence="6">
    <location>
        <begin position="26"/>
        <end position="394"/>
    </location>
</feature>
<feature type="transmembrane region" description="Helical" evidence="5">
    <location>
        <begin position="233"/>
        <end position="258"/>
    </location>
</feature>
<evidence type="ECO:0000256" key="6">
    <source>
        <dbReference type="SAM" id="SignalP"/>
    </source>
</evidence>